<sequence>FIALSYCWGLLSSTQPFLKLTTSLASDWIGNQTPLAIKDLPATYQDLITVARKLGVRYAWIDALCIIQDSPSDWTTESSKLHAIYSQAYCTIAPLLNRSVHESFLTSQLPTNSPAKIPFYTPSSPSDNNDDETSTYTLTYRTTVRPNVLNLAHHTDHASQLPPWSTRGWTFAEELLSTRILYFSPSSPTCSMPSITYTCAAHTLSSNCPSIDVAPHRLVFRLLAGGKMDLRREWRKLVRRYSWRHLTYARDKFPALGGLARAVNEVLRDEYVAGLWKGDLVRGLLWWVLEPRKCLGEEGWRAPSWSWAGVEGRIGYRS</sequence>
<accession>A0A6G1H922</accession>
<dbReference type="OrthoDB" id="3691074at2759"/>
<feature type="domain" description="Heterokaryon incompatibility" evidence="1">
    <location>
        <begin position="1"/>
        <end position="173"/>
    </location>
</feature>
<feature type="non-terminal residue" evidence="2">
    <location>
        <position position="1"/>
    </location>
</feature>
<evidence type="ECO:0000259" key="1">
    <source>
        <dbReference type="Pfam" id="PF06985"/>
    </source>
</evidence>
<dbReference type="Pfam" id="PF06985">
    <property type="entry name" value="HET"/>
    <property type="match status" value="1"/>
</dbReference>
<dbReference type="PANTHER" id="PTHR33112">
    <property type="entry name" value="DOMAIN PROTEIN, PUTATIVE-RELATED"/>
    <property type="match status" value="1"/>
</dbReference>
<organism evidence="2 3">
    <name type="scientific">Aulographum hederae CBS 113979</name>
    <dbReference type="NCBI Taxonomy" id="1176131"/>
    <lineage>
        <taxon>Eukaryota</taxon>
        <taxon>Fungi</taxon>
        <taxon>Dikarya</taxon>
        <taxon>Ascomycota</taxon>
        <taxon>Pezizomycotina</taxon>
        <taxon>Dothideomycetes</taxon>
        <taxon>Pleosporomycetidae</taxon>
        <taxon>Aulographales</taxon>
        <taxon>Aulographaceae</taxon>
    </lineage>
</organism>
<feature type="non-terminal residue" evidence="2">
    <location>
        <position position="318"/>
    </location>
</feature>
<evidence type="ECO:0000313" key="3">
    <source>
        <dbReference type="Proteomes" id="UP000800041"/>
    </source>
</evidence>
<dbReference type="InterPro" id="IPR010730">
    <property type="entry name" value="HET"/>
</dbReference>
<protein>
    <submittedName>
        <fullName evidence="2">HET-domain-containing protein</fullName>
    </submittedName>
</protein>
<gene>
    <name evidence="2" type="ORF">K402DRAFT_295478</name>
</gene>
<dbReference type="Proteomes" id="UP000800041">
    <property type="component" value="Unassembled WGS sequence"/>
</dbReference>
<dbReference type="AlphaFoldDB" id="A0A6G1H922"/>
<name>A0A6G1H922_9PEZI</name>
<keyword evidence="3" id="KW-1185">Reference proteome</keyword>
<dbReference type="PANTHER" id="PTHR33112:SF16">
    <property type="entry name" value="HETEROKARYON INCOMPATIBILITY DOMAIN-CONTAINING PROTEIN"/>
    <property type="match status" value="1"/>
</dbReference>
<reference evidence="2" key="1">
    <citation type="journal article" date="2020" name="Stud. Mycol.">
        <title>101 Dothideomycetes genomes: a test case for predicting lifestyles and emergence of pathogens.</title>
        <authorList>
            <person name="Haridas S."/>
            <person name="Albert R."/>
            <person name="Binder M."/>
            <person name="Bloem J."/>
            <person name="Labutti K."/>
            <person name="Salamov A."/>
            <person name="Andreopoulos B."/>
            <person name="Baker S."/>
            <person name="Barry K."/>
            <person name="Bills G."/>
            <person name="Bluhm B."/>
            <person name="Cannon C."/>
            <person name="Castanera R."/>
            <person name="Culley D."/>
            <person name="Daum C."/>
            <person name="Ezra D."/>
            <person name="Gonzalez J."/>
            <person name="Henrissat B."/>
            <person name="Kuo A."/>
            <person name="Liang C."/>
            <person name="Lipzen A."/>
            <person name="Lutzoni F."/>
            <person name="Magnuson J."/>
            <person name="Mondo S."/>
            <person name="Nolan M."/>
            <person name="Ohm R."/>
            <person name="Pangilinan J."/>
            <person name="Park H.-J."/>
            <person name="Ramirez L."/>
            <person name="Alfaro M."/>
            <person name="Sun H."/>
            <person name="Tritt A."/>
            <person name="Yoshinaga Y."/>
            <person name="Zwiers L.-H."/>
            <person name="Turgeon B."/>
            <person name="Goodwin S."/>
            <person name="Spatafora J."/>
            <person name="Crous P."/>
            <person name="Grigoriev I."/>
        </authorList>
    </citation>
    <scope>NUCLEOTIDE SEQUENCE</scope>
    <source>
        <strain evidence="2">CBS 113979</strain>
    </source>
</reference>
<dbReference type="EMBL" id="ML977145">
    <property type="protein sequence ID" value="KAF1989458.1"/>
    <property type="molecule type" value="Genomic_DNA"/>
</dbReference>
<evidence type="ECO:0000313" key="2">
    <source>
        <dbReference type="EMBL" id="KAF1989458.1"/>
    </source>
</evidence>
<proteinExistence type="predicted"/>